<dbReference type="PROSITE" id="PS50995">
    <property type="entry name" value="HTH_MARR_2"/>
    <property type="match status" value="1"/>
</dbReference>
<dbReference type="Proteomes" id="UP000321571">
    <property type="component" value="Unassembled WGS sequence"/>
</dbReference>
<dbReference type="EMBL" id="VDUX01000002">
    <property type="protein sequence ID" value="TXL62399.1"/>
    <property type="molecule type" value="Genomic_DNA"/>
</dbReference>
<dbReference type="PANTHER" id="PTHR33164:SF57">
    <property type="entry name" value="MARR-FAMILY TRANSCRIPTIONAL REGULATOR"/>
    <property type="match status" value="1"/>
</dbReference>
<dbReference type="Gene3D" id="1.10.10.10">
    <property type="entry name" value="Winged helix-like DNA-binding domain superfamily/Winged helix DNA-binding domain"/>
    <property type="match status" value="1"/>
</dbReference>
<name>A0A5C8NL04_9ACTN</name>
<dbReference type="GO" id="GO:0003700">
    <property type="term" value="F:DNA-binding transcription factor activity"/>
    <property type="evidence" value="ECO:0007669"/>
    <property type="project" value="InterPro"/>
</dbReference>
<organism evidence="2 3">
    <name type="scientific">Aeromicrobium terrae</name>
    <dbReference type="NCBI Taxonomy" id="2498846"/>
    <lineage>
        <taxon>Bacteria</taxon>
        <taxon>Bacillati</taxon>
        <taxon>Actinomycetota</taxon>
        <taxon>Actinomycetes</taxon>
        <taxon>Propionibacteriales</taxon>
        <taxon>Nocardioidaceae</taxon>
        <taxon>Aeromicrobium</taxon>
    </lineage>
</organism>
<evidence type="ECO:0000259" key="1">
    <source>
        <dbReference type="PROSITE" id="PS50995"/>
    </source>
</evidence>
<comment type="caution">
    <text evidence="2">The sequence shown here is derived from an EMBL/GenBank/DDBJ whole genome shotgun (WGS) entry which is preliminary data.</text>
</comment>
<protein>
    <submittedName>
        <fullName evidence="2">MarR family transcriptional regulator</fullName>
    </submittedName>
</protein>
<dbReference type="InterPro" id="IPR036388">
    <property type="entry name" value="WH-like_DNA-bd_sf"/>
</dbReference>
<dbReference type="AlphaFoldDB" id="A0A5C8NL04"/>
<evidence type="ECO:0000313" key="3">
    <source>
        <dbReference type="Proteomes" id="UP000321571"/>
    </source>
</evidence>
<dbReference type="OrthoDB" id="3177763at2"/>
<keyword evidence="3" id="KW-1185">Reference proteome</keyword>
<dbReference type="SMART" id="SM00347">
    <property type="entry name" value="HTH_MARR"/>
    <property type="match status" value="1"/>
</dbReference>
<dbReference type="GO" id="GO:0006950">
    <property type="term" value="P:response to stress"/>
    <property type="evidence" value="ECO:0007669"/>
    <property type="project" value="TreeGrafter"/>
</dbReference>
<dbReference type="PANTHER" id="PTHR33164">
    <property type="entry name" value="TRANSCRIPTIONAL REGULATOR, MARR FAMILY"/>
    <property type="match status" value="1"/>
</dbReference>
<dbReference type="PRINTS" id="PR00598">
    <property type="entry name" value="HTHMARR"/>
</dbReference>
<dbReference type="Pfam" id="PF12802">
    <property type="entry name" value="MarR_2"/>
    <property type="match status" value="1"/>
</dbReference>
<reference evidence="2 3" key="1">
    <citation type="submission" date="2019-06" db="EMBL/GenBank/DDBJ databases">
        <title>Aeromicrobium sp. nov., isolated from a maize field.</title>
        <authorList>
            <person name="Lin S.-Y."/>
            <person name="Tsai C.-F."/>
            <person name="Young C.-C."/>
        </authorList>
    </citation>
    <scope>NUCLEOTIDE SEQUENCE [LARGE SCALE GENOMIC DNA]</scope>
    <source>
        <strain evidence="2 3">CC-CFT486</strain>
    </source>
</reference>
<dbReference type="SUPFAM" id="SSF46785">
    <property type="entry name" value="Winged helix' DNA-binding domain"/>
    <property type="match status" value="1"/>
</dbReference>
<accession>A0A5C8NL04</accession>
<dbReference type="InterPro" id="IPR036390">
    <property type="entry name" value="WH_DNA-bd_sf"/>
</dbReference>
<dbReference type="InterPro" id="IPR000835">
    <property type="entry name" value="HTH_MarR-typ"/>
</dbReference>
<feature type="domain" description="HTH marR-type" evidence="1">
    <location>
        <begin position="1"/>
        <end position="115"/>
    </location>
</feature>
<gene>
    <name evidence="2" type="ORF">FHP06_06045</name>
</gene>
<proteinExistence type="predicted"/>
<sequence length="130" mass="14406">MDALVDLDVSFSQARTLFVLSHMGQPMPINEIASRLGLSVAAAGRNVDQLVRLGVVERTESADDRRVKLVALSKRGFEIVDQQFEQKRKALRVFADRLSPEEAENLTKALRPILAGESLRTSTKAPHDHS</sequence>
<dbReference type="InterPro" id="IPR039422">
    <property type="entry name" value="MarR/SlyA-like"/>
</dbReference>
<evidence type="ECO:0000313" key="2">
    <source>
        <dbReference type="EMBL" id="TXL62399.1"/>
    </source>
</evidence>